<evidence type="ECO:0000256" key="5">
    <source>
        <dbReference type="ARBA" id="ARBA00022967"/>
    </source>
</evidence>
<dbReference type="EMBL" id="FPHC01000037">
    <property type="protein sequence ID" value="SFV55454.1"/>
    <property type="molecule type" value="Genomic_DNA"/>
</dbReference>
<dbReference type="NCBIfam" id="TIGR01971">
    <property type="entry name" value="NuoI"/>
    <property type="match status" value="1"/>
</dbReference>
<keyword evidence="7" id="KW-0411">Iron-sulfur</keyword>
<evidence type="ECO:0000259" key="8">
    <source>
        <dbReference type="PROSITE" id="PS51379"/>
    </source>
</evidence>
<evidence type="ECO:0000313" key="9">
    <source>
        <dbReference type="EMBL" id="SFV55454.1"/>
    </source>
</evidence>
<dbReference type="NCBIfam" id="NF004542">
    <property type="entry name" value="PRK05888.2-3"/>
    <property type="match status" value="1"/>
</dbReference>
<dbReference type="GO" id="GO:0016020">
    <property type="term" value="C:membrane"/>
    <property type="evidence" value="ECO:0007669"/>
    <property type="project" value="InterPro"/>
</dbReference>
<dbReference type="EC" id="1.6.5.3" evidence="9"/>
<dbReference type="PANTHER" id="PTHR10849:SF20">
    <property type="entry name" value="NADH DEHYDROGENASE [UBIQUINONE] IRON-SULFUR PROTEIN 8, MITOCHONDRIAL"/>
    <property type="match status" value="1"/>
</dbReference>
<dbReference type="InterPro" id="IPR017896">
    <property type="entry name" value="4Fe4S_Fe-S-bd"/>
</dbReference>
<dbReference type="PANTHER" id="PTHR10849">
    <property type="entry name" value="NADH DEHYDROGENASE UBIQUINONE IRON-SULFUR PROTEIN 8, MITOCHONDRIAL"/>
    <property type="match status" value="1"/>
</dbReference>
<feature type="domain" description="4Fe-4S ferredoxin-type" evidence="8">
    <location>
        <begin position="127"/>
        <end position="156"/>
    </location>
</feature>
<dbReference type="GO" id="GO:0051539">
    <property type="term" value="F:4 iron, 4 sulfur cluster binding"/>
    <property type="evidence" value="ECO:0007669"/>
    <property type="project" value="UniProtKB-KW"/>
</dbReference>
<dbReference type="GO" id="GO:0003954">
    <property type="term" value="F:NADH dehydrogenase activity"/>
    <property type="evidence" value="ECO:0007669"/>
    <property type="project" value="TreeGrafter"/>
</dbReference>
<accession>A0A1W1BPK3</accession>
<keyword evidence="5" id="KW-1278">Translocase</keyword>
<sequence>MSLEQFKNRNVGKQTYRMVDYEPTPDTGFGKFRRVASRTFKGELFVGLYVTMREMINALFRGEMHTTKYPFEKLPISPRYRAIHDMLRLLESGHYRCIGCGLCEKICISDCIKMDTRYDENQRKEVTEYTINFGRCIFCGYCAEVCPELAIVHGQRYETASEQRASFSIFDDMLTPIDALKQQQEFDGFGAVTPNADDNIKKTPLAY</sequence>
<evidence type="ECO:0000256" key="4">
    <source>
        <dbReference type="ARBA" id="ARBA00022723"/>
    </source>
</evidence>
<evidence type="ECO:0000256" key="3">
    <source>
        <dbReference type="ARBA" id="ARBA00022485"/>
    </source>
</evidence>
<feature type="domain" description="4Fe-4S ferredoxin-type" evidence="8">
    <location>
        <begin position="88"/>
        <end position="117"/>
    </location>
</feature>
<evidence type="ECO:0000256" key="7">
    <source>
        <dbReference type="ARBA" id="ARBA00023014"/>
    </source>
</evidence>
<protein>
    <submittedName>
        <fullName evidence="9">NADH-ubiquinone oxidoreductase chain I</fullName>
        <ecNumber evidence="9">1.6.5.3</ecNumber>
    </submittedName>
</protein>
<evidence type="ECO:0000256" key="1">
    <source>
        <dbReference type="ARBA" id="ARBA00001966"/>
    </source>
</evidence>
<dbReference type="HAMAP" id="MF_01351">
    <property type="entry name" value="NDH1_NuoI"/>
    <property type="match status" value="1"/>
</dbReference>
<name>A0A1W1BPK3_9ZZZZ</name>
<dbReference type="SUPFAM" id="SSF54862">
    <property type="entry name" value="4Fe-4S ferredoxins"/>
    <property type="match status" value="1"/>
</dbReference>
<dbReference type="GO" id="GO:0046872">
    <property type="term" value="F:metal ion binding"/>
    <property type="evidence" value="ECO:0007669"/>
    <property type="project" value="UniProtKB-KW"/>
</dbReference>
<evidence type="ECO:0000256" key="6">
    <source>
        <dbReference type="ARBA" id="ARBA00023004"/>
    </source>
</evidence>
<proteinExistence type="inferred from homology"/>
<dbReference type="Pfam" id="PF12838">
    <property type="entry name" value="Fer4_7"/>
    <property type="match status" value="1"/>
</dbReference>
<gene>
    <name evidence="9" type="ORF">MNB_SV-6-1936</name>
</gene>
<dbReference type="AlphaFoldDB" id="A0A1W1BPK3"/>
<organism evidence="9">
    <name type="scientific">hydrothermal vent metagenome</name>
    <dbReference type="NCBI Taxonomy" id="652676"/>
    <lineage>
        <taxon>unclassified sequences</taxon>
        <taxon>metagenomes</taxon>
        <taxon>ecological metagenomes</taxon>
    </lineage>
</organism>
<dbReference type="InterPro" id="IPR017900">
    <property type="entry name" value="4Fe4S_Fe_S_CS"/>
</dbReference>
<keyword evidence="9" id="KW-0830">Ubiquinone</keyword>
<keyword evidence="3" id="KW-0004">4Fe-4S</keyword>
<dbReference type="GO" id="GO:0009060">
    <property type="term" value="P:aerobic respiration"/>
    <property type="evidence" value="ECO:0007669"/>
    <property type="project" value="TreeGrafter"/>
</dbReference>
<dbReference type="InterPro" id="IPR010226">
    <property type="entry name" value="NADH_quinone_OxRdtase_chainI"/>
</dbReference>
<dbReference type="PROSITE" id="PS00198">
    <property type="entry name" value="4FE4S_FER_1"/>
    <property type="match status" value="1"/>
</dbReference>
<keyword evidence="4" id="KW-0479">Metal-binding</keyword>
<reference evidence="9" key="1">
    <citation type="submission" date="2016-10" db="EMBL/GenBank/DDBJ databases">
        <authorList>
            <person name="de Groot N.N."/>
        </authorList>
    </citation>
    <scope>NUCLEOTIDE SEQUENCE</scope>
</reference>
<evidence type="ECO:0000256" key="2">
    <source>
        <dbReference type="ARBA" id="ARBA00010277"/>
    </source>
</evidence>
<comment type="similarity">
    <text evidence="2">Belongs to the complex I 23 kDa subunit family.</text>
</comment>
<keyword evidence="9" id="KW-0560">Oxidoreductase</keyword>
<comment type="cofactor">
    <cofactor evidence="1">
        <name>[4Fe-4S] cluster</name>
        <dbReference type="ChEBI" id="CHEBI:49883"/>
    </cofactor>
</comment>
<dbReference type="Gene3D" id="3.30.70.3270">
    <property type="match status" value="1"/>
</dbReference>
<dbReference type="PROSITE" id="PS51379">
    <property type="entry name" value="4FE4S_FER_2"/>
    <property type="match status" value="2"/>
</dbReference>
<keyword evidence="6" id="KW-0408">Iron</keyword>